<comment type="similarity">
    <text evidence="1">Belongs to the senescence regulator S40 family.</text>
</comment>
<organism evidence="2 3">
    <name type="scientific">Platanthera zijinensis</name>
    <dbReference type="NCBI Taxonomy" id="2320716"/>
    <lineage>
        <taxon>Eukaryota</taxon>
        <taxon>Viridiplantae</taxon>
        <taxon>Streptophyta</taxon>
        <taxon>Embryophyta</taxon>
        <taxon>Tracheophyta</taxon>
        <taxon>Spermatophyta</taxon>
        <taxon>Magnoliopsida</taxon>
        <taxon>Liliopsida</taxon>
        <taxon>Asparagales</taxon>
        <taxon>Orchidaceae</taxon>
        <taxon>Orchidoideae</taxon>
        <taxon>Orchideae</taxon>
        <taxon>Orchidinae</taxon>
        <taxon>Platanthera</taxon>
    </lineage>
</organism>
<comment type="caution">
    <text evidence="2">The sequence shown here is derived from an EMBL/GenBank/DDBJ whole genome shotgun (WGS) entry which is preliminary data.</text>
</comment>
<dbReference type="InterPro" id="IPR007608">
    <property type="entry name" value="Senescence_reg_S40"/>
</dbReference>
<gene>
    <name evidence="2" type="ORF">KSP39_PZI009385</name>
</gene>
<reference evidence="2 3" key="1">
    <citation type="journal article" date="2022" name="Nat. Plants">
        <title>Genomes of leafy and leafless Platanthera orchids illuminate the evolution of mycoheterotrophy.</title>
        <authorList>
            <person name="Li M.H."/>
            <person name="Liu K.W."/>
            <person name="Li Z."/>
            <person name="Lu H.C."/>
            <person name="Ye Q.L."/>
            <person name="Zhang D."/>
            <person name="Wang J.Y."/>
            <person name="Li Y.F."/>
            <person name="Zhong Z.M."/>
            <person name="Liu X."/>
            <person name="Yu X."/>
            <person name="Liu D.K."/>
            <person name="Tu X.D."/>
            <person name="Liu B."/>
            <person name="Hao Y."/>
            <person name="Liao X.Y."/>
            <person name="Jiang Y.T."/>
            <person name="Sun W.H."/>
            <person name="Chen J."/>
            <person name="Chen Y.Q."/>
            <person name="Ai Y."/>
            <person name="Zhai J.W."/>
            <person name="Wu S.S."/>
            <person name="Zhou Z."/>
            <person name="Hsiao Y.Y."/>
            <person name="Wu W.L."/>
            <person name="Chen Y.Y."/>
            <person name="Lin Y.F."/>
            <person name="Hsu J.L."/>
            <person name="Li C.Y."/>
            <person name="Wang Z.W."/>
            <person name="Zhao X."/>
            <person name="Zhong W.Y."/>
            <person name="Ma X.K."/>
            <person name="Ma L."/>
            <person name="Huang J."/>
            <person name="Chen G.Z."/>
            <person name="Huang M.Z."/>
            <person name="Huang L."/>
            <person name="Peng D.H."/>
            <person name="Luo Y.B."/>
            <person name="Zou S.Q."/>
            <person name="Chen S.P."/>
            <person name="Lan S."/>
            <person name="Tsai W.C."/>
            <person name="Van de Peer Y."/>
            <person name="Liu Z.J."/>
        </authorList>
    </citation>
    <scope>NUCLEOTIDE SEQUENCE [LARGE SCALE GENOMIC DNA]</scope>
    <source>
        <strain evidence="2">Lor287</strain>
    </source>
</reference>
<evidence type="ECO:0000313" key="2">
    <source>
        <dbReference type="EMBL" id="KAK8942561.1"/>
    </source>
</evidence>
<evidence type="ECO:0000256" key="1">
    <source>
        <dbReference type="ARBA" id="ARBA00034773"/>
    </source>
</evidence>
<keyword evidence="3" id="KW-1185">Reference proteome</keyword>
<dbReference type="PANTHER" id="PTHR33083:SF93">
    <property type="entry name" value="OS07G0516300 PROTEIN"/>
    <property type="match status" value="1"/>
</dbReference>
<dbReference type="PANTHER" id="PTHR33083">
    <property type="entry name" value="EXPRESSED PROTEIN"/>
    <property type="match status" value="1"/>
</dbReference>
<dbReference type="Pfam" id="PF04520">
    <property type="entry name" value="Senescence_reg"/>
    <property type="match status" value="1"/>
</dbReference>
<dbReference type="GO" id="GO:0010150">
    <property type="term" value="P:leaf senescence"/>
    <property type="evidence" value="ECO:0007669"/>
    <property type="project" value="UniProtKB-ARBA"/>
</dbReference>
<evidence type="ECO:0000313" key="3">
    <source>
        <dbReference type="Proteomes" id="UP001418222"/>
    </source>
</evidence>
<accession>A0AAP0BKH9</accession>
<dbReference type="Proteomes" id="UP001418222">
    <property type="component" value="Unassembled WGS sequence"/>
</dbReference>
<name>A0AAP0BKH9_9ASPA</name>
<dbReference type="EMBL" id="JBBWWQ010000007">
    <property type="protein sequence ID" value="KAK8942561.1"/>
    <property type="molecule type" value="Genomic_DNA"/>
</dbReference>
<dbReference type="AlphaFoldDB" id="A0AAP0BKH9"/>
<proteinExistence type="inferred from homology"/>
<protein>
    <submittedName>
        <fullName evidence="2">Uncharacterized protein</fullName>
    </submittedName>
</protein>
<sequence length="167" mass="18002">MGRRLLSAVAADRILRHNAAVSAGVSASDLIELDEEEVWAAAAFSSGGGGRTWWRQVDLVDCQCHVGGLSKAFEGGSAEAKSAPVAASLPDWRRTGTCRFEPTPAVVGSGKKEEEEEEWVPPHEYLAREHGRSELATSVFEGAGRTLKGRDMSRVRNAVWSQTGFFG</sequence>